<reference evidence="1 2" key="1">
    <citation type="journal article" date="2008" name="Int. J. Syst. Evol. Microbiol.">
        <title>Description of Roseateles aquatilis sp. nov. and Roseateles terrae sp. nov., in the class Betaproteobacteria, and emended description of the genus Roseateles.</title>
        <authorList>
            <person name="Gomila M."/>
            <person name="Bowien B."/>
            <person name="Falsen E."/>
            <person name="Moore E.R."/>
            <person name="Lalucat J."/>
        </authorList>
    </citation>
    <scope>NUCLEOTIDE SEQUENCE [LARGE SCALE GENOMIC DNA]</scope>
    <source>
        <strain evidence="1 2">CCUG 48205</strain>
    </source>
</reference>
<protein>
    <recommendedName>
        <fullName evidence="3">N-acetyltransferase domain-containing protein</fullName>
    </recommendedName>
</protein>
<sequence length="134" mass="14285">MGCAALTVRQSVDRARSLALIERAAAFEVTGGVTVNDLVNGCALFDVVDGEGRAVAAFALRVDQFEAGRQLSVTAAGGEGDNGATEAMAAWCERQAGEHIGARVLTCQTRRRGLVRRLERQGYRVTGYVLSKEI</sequence>
<dbReference type="EMBL" id="NIOF01000019">
    <property type="protein sequence ID" value="OWQ83841.1"/>
    <property type="molecule type" value="Genomic_DNA"/>
</dbReference>
<comment type="caution">
    <text evidence="1">The sequence shown here is derived from an EMBL/GenBank/DDBJ whole genome shotgun (WGS) entry which is preliminary data.</text>
</comment>
<proteinExistence type="predicted"/>
<organism evidence="1 2">
    <name type="scientific">Roseateles aquatilis</name>
    <dbReference type="NCBI Taxonomy" id="431061"/>
    <lineage>
        <taxon>Bacteria</taxon>
        <taxon>Pseudomonadati</taxon>
        <taxon>Pseudomonadota</taxon>
        <taxon>Betaproteobacteria</taxon>
        <taxon>Burkholderiales</taxon>
        <taxon>Sphaerotilaceae</taxon>
        <taxon>Roseateles</taxon>
    </lineage>
</organism>
<keyword evidence="2" id="KW-1185">Reference proteome</keyword>
<dbReference type="AlphaFoldDB" id="A0A246IUC7"/>
<gene>
    <name evidence="1" type="ORF">CDN99_25585</name>
</gene>
<evidence type="ECO:0000313" key="2">
    <source>
        <dbReference type="Proteomes" id="UP000197468"/>
    </source>
</evidence>
<evidence type="ECO:0000313" key="1">
    <source>
        <dbReference type="EMBL" id="OWQ83841.1"/>
    </source>
</evidence>
<dbReference type="Proteomes" id="UP000197468">
    <property type="component" value="Unassembled WGS sequence"/>
</dbReference>
<accession>A0A246IUC7</accession>
<name>A0A246IUC7_9BURK</name>
<evidence type="ECO:0008006" key="3">
    <source>
        <dbReference type="Google" id="ProtNLM"/>
    </source>
</evidence>